<dbReference type="Gene3D" id="1.20.890.10">
    <property type="entry name" value="cAMP-dependent protein kinase regulatory subunit, dimerization-anchoring domain"/>
    <property type="match status" value="1"/>
</dbReference>
<dbReference type="InterPro" id="IPR027417">
    <property type="entry name" value="P-loop_NTPase"/>
</dbReference>
<evidence type="ECO:0000256" key="3">
    <source>
        <dbReference type="ARBA" id="ARBA00022777"/>
    </source>
</evidence>
<evidence type="ECO:0000313" key="5">
    <source>
        <dbReference type="EMBL" id="CAB4021233.1"/>
    </source>
</evidence>
<evidence type="ECO:0000256" key="4">
    <source>
        <dbReference type="RuleBase" id="RU003330"/>
    </source>
</evidence>
<dbReference type="GO" id="GO:0019205">
    <property type="term" value="F:nucleobase-containing compound kinase activity"/>
    <property type="evidence" value="ECO:0007669"/>
    <property type="project" value="InterPro"/>
</dbReference>
<protein>
    <submittedName>
        <fullName evidence="5">Adenylate kinase 8-like</fullName>
    </submittedName>
</protein>
<dbReference type="InterPro" id="IPR000850">
    <property type="entry name" value="Adenylat/UMP-CMP_kin"/>
</dbReference>
<keyword evidence="6" id="KW-1185">Reference proteome</keyword>
<dbReference type="SUPFAM" id="SSF52540">
    <property type="entry name" value="P-loop containing nucleoside triphosphate hydrolases"/>
    <property type="match status" value="1"/>
</dbReference>
<dbReference type="CDD" id="cd22979">
    <property type="entry name" value="DD_AK8"/>
    <property type="match status" value="1"/>
</dbReference>
<dbReference type="GO" id="GO:0005524">
    <property type="term" value="F:ATP binding"/>
    <property type="evidence" value="ECO:0007669"/>
    <property type="project" value="InterPro"/>
</dbReference>
<dbReference type="Gene3D" id="3.40.50.300">
    <property type="entry name" value="P-loop containing nucleotide triphosphate hydrolases"/>
    <property type="match status" value="1"/>
</dbReference>
<dbReference type="Proteomes" id="UP001152795">
    <property type="component" value="Unassembled WGS sequence"/>
</dbReference>
<accession>A0A6S7IU55</accession>
<dbReference type="AlphaFoldDB" id="A0A6S7IU55"/>
<dbReference type="CDD" id="cd01428">
    <property type="entry name" value="ADK"/>
    <property type="match status" value="1"/>
</dbReference>
<organism evidence="5 6">
    <name type="scientific">Paramuricea clavata</name>
    <name type="common">Red gorgonian</name>
    <name type="synonym">Violescent sea-whip</name>
    <dbReference type="NCBI Taxonomy" id="317549"/>
    <lineage>
        <taxon>Eukaryota</taxon>
        <taxon>Metazoa</taxon>
        <taxon>Cnidaria</taxon>
        <taxon>Anthozoa</taxon>
        <taxon>Octocorallia</taxon>
        <taxon>Malacalcyonacea</taxon>
        <taxon>Plexauridae</taxon>
        <taxon>Paramuricea</taxon>
    </lineage>
</organism>
<keyword evidence="2" id="KW-0547">Nucleotide-binding</keyword>
<dbReference type="SUPFAM" id="SSF47391">
    <property type="entry name" value="Dimerization-anchoring domain of cAMP-dependent PK regulatory subunit"/>
    <property type="match status" value="1"/>
</dbReference>
<comment type="similarity">
    <text evidence="4">Belongs to the adenylate kinase family.</text>
</comment>
<name>A0A6S7IU55_PARCT</name>
<keyword evidence="3 4" id="KW-0418">Kinase</keyword>
<evidence type="ECO:0000313" key="6">
    <source>
        <dbReference type="Proteomes" id="UP001152795"/>
    </source>
</evidence>
<keyword evidence="1 4" id="KW-0808">Transferase</keyword>
<dbReference type="OrthoDB" id="522106at2759"/>
<dbReference type="PRINTS" id="PR00094">
    <property type="entry name" value="ADENYLTKNASE"/>
</dbReference>
<reference evidence="5" key="1">
    <citation type="submission" date="2020-04" db="EMBL/GenBank/DDBJ databases">
        <authorList>
            <person name="Alioto T."/>
            <person name="Alioto T."/>
            <person name="Gomez Garrido J."/>
        </authorList>
    </citation>
    <scope>NUCLEOTIDE SEQUENCE</scope>
    <source>
        <strain evidence="5">A484AB</strain>
    </source>
</reference>
<dbReference type="GO" id="GO:0006139">
    <property type="term" value="P:nucleobase-containing compound metabolic process"/>
    <property type="evidence" value="ECO:0007669"/>
    <property type="project" value="InterPro"/>
</dbReference>
<evidence type="ECO:0000256" key="1">
    <source>
        <dbReference type="ARBA" id="ARBA00022679"/>
    </source>
</evidence>
<dbReference type="EMBL" id="CACRXK020011329">
    <property type="protein sequence ID" value="CAB4021233.1"/>
    <property type="molecule type" value="Genomic_DNA"/>
</dbReference>
<gene>
    <name evidence="5" type="ORF">PACLA_8A028076</name>
</gene>
<evidence type="ECO:0000256" key="2">
    <source>
        <dbReference type="ARBA" id="ARBA00022741"/>
    </source>
</evidence>
<feature type="non-terminal residue" evidence="5">
    <location>
        <position position="251"/>
    </location>
</feature>
<proteinExistence type="inferred from homology"/>
<dbReference type="PANTHER" id="PTHR23359">
    <property type="entry name" value="NUCLEOTIDE KINASE"/>
    <property type="match status" value="1"/>
</dbReference>
<comment type="caution">
    <text evidence="5">The sequence shown here is derived from an EMBL/GenBank/DDBJ whole genome shotgun (WGS) entry which is preliminary data.</text>
</comment>
<sequence>MDATKKPLLIPPEFSNYAEKYEIFETVEHLIKQLVIHQPDDPLQFLVTLLEQDEKAPHIIVQGPPASGKRTMAKTVARTLGCIHLNLEYLLVDLESPEAKQAKMYVESKKEVPTDLWISLIHERLKKSDCVKQGWVLEGFPSNRSQALALQVAGIIPRHFVLLDAPDTVLIERAVGKRIDPQTGDIYHATFDPASEVDVAMRLVPDTNSSEPVMIQRLNQYHRTIDGVLSCYNKIVKRINADQPKADVFSQ</sequence>
<dbReference type="Pfam" id="PF00406">
    <property type="entry name" value="ADK"/>
    <property type="match status" value="1"/>
</dbReference>